<feature type="compositionally biased region" description="Pro residues" evidence="1">
    <location>
        <begin position="88"/>
        <end position="99"/>
    </location>
</feature>
<accession>A0A7W4UJC4</accession>
<name>A0A7W4UJC4_9CELL</name>
<feature type="compositionally biased region" description="Pro residues" evidence="1">
    <location>
        <begin position="113"/>
        <end position="128"/>
    </location>
</feature>
<feature type="compositionally biased region" description="Low complexity" evidence="1">
    <location>
        <begin position="100"/>
        <end position="112"/>
    </location>
</feature>
<evidence type="ECO:0000313" key="2">
    <source>
        <dbReference type="EMBL" id="MBB2924740.1"/>
    </source>
</evidence>
<gene>
    <name evidence="2" type="ORF">FHR80_003676</name>
</gene>
<evidence type="ECO:0000256" key="1">
    <source>
        <dbReference type="SAM" id="MobiDB-lite"/>
    </source>
</evidence>
<dbReference type="AlphaFoldDB" id="A0A7W4UJC4"/>
<dbReference type="EMBL" id="JACHVX010000006">
    <property type="protein sequence ID" value="MBB2924740.1"/>
    <property type="molecule type" value="Genomic_DNA"/>
</dbReference>
<sequence>MPPRPATPPQPSPTAPVTSSLDLGSPAAAGSTSLDLGSPAVASSSLDLGSPAAGSSSLDLGSPAAGSSSLDLGSPAAGSTSLDLTSAPAPPAPTAPPAPVRSAAPAPARTSLRPPPAPSGPPAPPPTRGPSTTTTSLDLAASPAPPAPVRRARPAPPSAAAGDLVLAFTPPRVHAGSPVVLGPAEPVVALTALQSGVGGLTVEAACSDAVGDLRLACAYRLAGARPSLVAHSREIPVAGLHARRPVIVSSRERFEQLVVDLRQVRSLERLVVLAYSESGAALDWGGTLVVHGFGGLRVEAPLRHGRSAGVLVALSVLRVGGELVLRAEDELVEGTLRDACTAHGFDEITWVDTRTPLV</sequence>
<feature type="region of interest" description="Disordered" evidence="1">
    <location>
        <begin position="1"/>
        <end position="157"/>
    </location>
</feature>
<protein>
    <submittedName>
        <fullName evidence="2">Uncharacterized protein</fullName>
    </submittedName>
</protein>
<feature type="compositionally biased region" description="Polar residues" evidence="1">
    <location>
        <begin position="30"/>
        <end position="84"/>
    </location>
</feature>
<evidence type="ECO:0000313" key="3">
    <source>
        <dbReference type="Proteomes" id="UP000518206"/>
    </source>
</evidence>
<organism evidence="2 3">
    <name type="scientific">Cellulomonas cellasea</name>
    <dbReference type="NCBI Taxonomy" id="43670"/>
    <lineage>
        <taxon>Bacteria</taxon>
        <taxon>Bacillati</taxon>
        <taxon>Actinomycetota</taxon>
        <taxon>Actinomycetes</taxon>
        <taxon>Micrococcales</taxon>
        <taxon>Cellulomonadaceae</taxon>
        <taxon>Cellulomonas</taxon>
    </lineage>
</organism>
<feature type="compositionally biased region" description="Pro residues" evidence="1">
    <location>
        <begin position="1"/>
        <end position="14"/>
    </location>
</feature>
<reference evidence="2 3" key="1">
    <citation type="submission" date="2020-08" db="EMBL/GenBank/DDBJ databases">
        <title>The Agave Microbiome: Exploring the role of microbial communities in plant adaptations to desert environments.</title>
        <authorList>
            <person name="Partida-Martinez L.P."/>
        </authorList>
    </citation>
    <scope>NUCLEOTIDE SEQUENCE [LARGE SCALE GENOMIC DNA]</scope>
    <source>
        <strain evidence="2 3">RAS26</strain>
    </source>
</reference>
<feature type="compositionally biased region" description="Low complexity" evidence="1">
    <location>
        <begin position="129"/>
        <end position="142"/>
    </location>
</feature>
<proteinExistence type="predicted"/>
<reference evidence="2 3" key="2">
    <citation type="submission" date="2020-08" db="EMBL/GenBank/DDBJ databases">
        <authorList>
            <person name="Partida-Martinez L."/>
            <person name="Huntemann M."/>
            <person name="Clum A."/>
            <person name="Wang J."/>
            <person name="Palaniappan K."/>
            <person name="Ritter S."/>
            <person name="Chen I.-M."/>
            <person name="Stamatis D."/>
            <person name="Reddy T."/>
            <person name="O'Malley R."/>
            <person name="Daum C."/>
            <person name="Shapiro N."/>
            <person name="Ivanova N."/>
            <person name="Kyrpides N."/>
            <person name="Woyke T."/>
        </authorList>
    </citation>
    <scope>NUCLEOTIDE SEQUENCE [LARGE SCALE GENOMIC DNA]</scope>
    <source>
        <strain evidence="2 3">RAS26</strain>
    </source>
</reference>
<dbReference type="Proteomes" id="UP000518206">
    <property type="component" value="Unassembled WGS sequence"/>
</dbReference>
<comment type="caution">
    <text evidence="2">The sequence shown here is derived from an EMBL/GenBank/DDBJ whole genome shotgun (WGS) entry which is preliminary data.</text>
</comment>